<name>A0ABQ7GPQ7_DUNSA</name>
<feature type="compositionally biased region" description="Pro residues" evidence="3">
    <location>
        <begin position="829"/>
        <end position="847"/>
    </location>
</feature>
<keyword evidence="2" id="KW-0067">ATP-binding</keyword>
<gene>
    <name evidence="6" type="ORF">DUNSADRAFT_5829</name>
</gene>
<proteinExistence type="predicted"/>
<evidence type="ECO:0000313" key="7">
    <source>
        <dbReference type="Proteomes" id="UP000815325"/>
    </source>
</evidence>
<dbReference type="Pfam" id="PF00270">
    <property type="entry name" value="DEAD"/>
    <property type="match status" value="1"/>
</dbReference>
<dbReference type="InterPro" id="IPR001650">
    <property type="entry name" value="Helicase_C-like"/>
</dbReference>
<dbReference type="Proteomes" id="UP000815325">
    <property type="component" value="Unassembled WGS sequence"/>
</dbReference>
<evidence type="ECO:0000313" key="6">
    <source>
        <dbReference type="EMBL" id="KAF5836541.1"/>
    </source>
</evidence>
<feature type="region of interest" description="Disordered" evidence="3">
    <location>
        <begin position="500"/>
        <end position="522"/>
    </location>
</feature>
<dbReference type="PROSITE" id="PS51192">
    <property type="entry name" value="HELICASE_ATP_BIND_1"/>
    <property type="match status" value="1"/>
</dbReference>
<dbReference type="Gene3D" id="3.40.50.300">
    <property type="entry name" value="P-loop containing nucleotide triphosphate hydrolases"/>
    <property type="match status" value="2"/>
</dbReference>
<comment type="caution">
    <text evidence="6">The sequence shown here is derived from an EMBL/GenBank/DDBJ whole genome shotgun (WGS) entry which is preliminary data.</text>
</comment>
<feature type="region of interest" description="Disordered" evidence="3">
    <location>
        <begin position="91"/>
        <end position="140"/>
    </location>
</feature>
<feature type="domain" description="Helicase C-terminal" evidence="5">
    <location>
        <begin position="1024"/>
        <end position="1192"/>
    </location>
</feature>
<dbReference type="InterPro" id="IPR014001">
    <property type="entry name" value="Helicase_ATP-bd"/>
</dbReference>
<dbReference type="Pfam" id="PF00271">
    <property type="entry name" value="Helicase_C"/>
    <property type="match status" value="1"/>
</dbReference>
<dbReference type="InterPro" id="IPR051363">
    <property type="entry name" value="RLR_Helicase"/>
</dbReference>
<feature type="compositionally biased region" description="Polar residues" evidence="3">
    <location>
        <begin position="766"/>
        <end position="779"/>
    </location>
</feature>
<dbReference type="SMART" id="SM00487">
    <property type="entry name" value="DEXDc"/>
    <property type="match status" value="1"/>
</dbReference>
<feature type="compositionally biased region" description="Polar residues" evidence="3">
    <location>
        <begin position="743"/>
        <end position="752"/>
    </location>
</feature>
<evidence type="ECO:0000256" key="1">
    <source>
        <dbReference type="ARBA" id="ARBA00022741"/>
    </source>
</evidence>
<accession>A0ABQ7GPQ7</accession>
<feature type="compositionally biased region" description="Polar residues" evidence="3">
    <location>
        <begin position="123"/>
        <end position="132"/>
    </location>
</feature>
<dbReference type="PANTHER" id="PTHR14074:SF16">
    <property type="entry name" value="ANTIVIRAL INNATE IMMUNE RESPONSE RECEPTOR RIG-I"/>
    <property type="match status" value="1"/>
</dbReference>
<evidence type="ECO:0000256" key="3">
    <source>
        <dbReference type="SAM" id="MobiDB-lite"/>
    </source>
</evidence>
<sequence>MVAKACSVLRAVAAAQLFDHFQREQAEEAAQRLVALVFRKQEEGGASASTASVASEVISALGQALPKGRPTLQLVVQATVVRDVNVGEEGGSSRIWEAGAPEDQMLGSSNDSEDSDEDCGPQPSCNEENNPLASIGDDPQAMGDQLLQLLGAREALRPLLRKATVQLGPDAAWRLFLNVQQCIARHQQEQQSQLASANGHGATSMTAGPLFLKMARESSGTHAAKSGQPEEVQPAPFVLRDYQQRAVNMVLHGGGNWVVAAPTNSGKTAIFIELSRHLLLRNPKAKIVVLAPAVSLVRQHCNAYTATGSFRAAMGEPKANQAIDVPVVDWFCGDKPLIQGTWSAELSRLGVVVLEARSFLNLLDEDQAQLEDVDMLVLDECHHTDKLHPYAVVMSYYNALTPENRPQVLGFSASPASGTTEDRVMHQLSRLLRSLHAHLHVISEEDVAHQQVVSSALEGEEYVPARQQDYNMASWIRSCISTMASNIGYSLQSFAPSQPEPHLLNSSVQGSKSSPNPDSGAVAAAIGNTAARARTPAGALQTLAEGLRMVEGMRAHQPSVHVLNLLCGWISKAMDVARIWSLKELAGCLQFLEVLRRTAALSEDMGYECGLQYAAQHIVDMAMAHTAWADQQQGQMGNQQQQQQQKPTNVLHLCRMFLEQLEVWAATLGFGSTAEGRNGVAGTALCTVACVGATKASACSDAAQQGSRGQAVIGQLQGQSGLPVVLADDPCGPLKRRRLDSLGHSTVDSQAQPGPRQQDAQHRQHPQTTYQQRGVQSGQAEHRSSCQLQGRRHSAAGVHGEGVHGNGSTSGKRGREDCGVDGNIATLSPHPPPPPPPYGAQPRPAPPTTEHALSARPLAPPPDHASQPASCVSIPSAASTASASTGAAAAAGLVHCVLAPVLPAALEPAPAAHPKLWALVQYLLQYQDREAFHGIVFSRACVLACTHLAEVLRMAMSSPASPAALKAMGQDPDSPTADHAKGGSGKQHSCLGSPTCLSPRAKGGTSPASTAPCPSPRGRANGGVAPPLLGFIQDVHVFVGHGSPGQDKSRLAIPTEGAGGGVGSGAAAGAAGAGADWATASGMTIYQQQAVLDAFKAPGRRILVATNAAEEGLDVPCCEFVVRFSPPATGVQRVQARGRSRKLGAQYMCLIQMHAGVQHGGSDAALQGKSDAEEAALRRVLSKVAQNKHTAT</sequence>
<dbReference type="EMBL" id="MU069656">
    <property type="protein sequence ID" value="KAF5836541.1"/>
    <property type="molecule type" value="Genomic_DNA"/>
</dbReference>
<evidence type="ECO:0000256" key="2">
    <source>
        <dbReference type="ARBA" id="ARBA00022840"/>
    </source>
</evidence>
<dbReference type="PROSITE" id="PS51194">
    <property type="entry name" value="HELICASE_CTER"/>
    <property type="match status" value="1"/>
</dbReference>
<feature type="region of interest" description="Disordered" evidence="3">
    <location>
        <begin position="743"/>
        <end position="871"/>
    </location>
</feature>
<evidence type="ECO:0000259" key="4">
    <source>
        <dbReference type="PROSITE" id="PS51192"/>
    </source>
</evidence>
<dbReference type="SMART" id="SM00490">
    <property type="entry name" value="HELICc"/>
    <property type="match status" value="1"/>
</dbReference>
<dbReference type="PANTHER" id="PTHR14074">
    <property type="entry name" value="HELICASE WITH DEATH DOMAIN-RELATED"/>
    <property type="match status" value="1"/>
</dbReference>
<feature type="compositionally biased region" description="Polar residues" evidence="3">
    <location>
        <begin position="504"/>
        <end position="517"/>
    </location>
</feature>
<dbReference type="SUPFAM" id="SSF52540">
    <property type="entry name" value="P-loop containing nucleoside triphosphate hydrolases"/>
    <property type="match status" value="2"/>
</dbReference>
<reference evidence="6" key="1">
    <citation type="submission" date="2017-08" db="EMBL/GenBank/DDBJ databases">
        <authorList>
            <person name="Polle J.E."/>
            <person name="Barry K."/>
            <person name="Cushman J."/>
            <person name="Schmutz J."/>
            <person name="Tran D."/>
            <person name="Hathwaick L.T."/>
            <person name="Yim W.C."/>
            <person name="Jenkins J."/>
            <person name="Mckie-Krisberg Z.M."/>
            <person name="Prochnik S."/>
            <person name="Lindquist E."/>
            <person name="Dockter R.B."/>
            <person name="Adam C."/>
            <person name="Molina H."/>
            <person name="Bunkerborg J."/>
            <person name="Jin E."/>
            <person name="Buchheim M."/>
            <person name="Magnuson J."/>
        </authorList>
    </citation>
    <scope>NUCLEOTIDE SEQUENCE</scope>
    <source>
        <strain evidence="6">CCAP 19/18</strain>
    </source>
</reference>
<dbReference type="InterPro" id="IPR027417">
    <property type="entry name" value="P-loop_NTPase"/>
</dbReference>
<dbReference type="InterPro" id="IPR011545">
    <property type="entry name" value="DEAD/DEAH_box_helicase_dom"/>
</dbReference>
<feature type="compositionally biased region" description="Polar residues" evidence="3">
    <location>
        <begin position="986"/>
        <end position="996"/>
    </location>
</feature>
<protein>
    <submittedName>
        <fullName evidence="6">Uncharacterized protein</fullName>
    </submittedName>
</protein>
<keyword evidence="7" id="KW-1185">Reference proteome</keyword>
<organism evidence="6 7">
    <name type="scientific">Dunaliella salina</name>
    <name type="common">Green alga</name>
    <name type="synonym">Protococcus salinus</name>
    <dbReference type="NCBI Taxonomy" id="3046"/>
    <lineage>
        <taxon>Eukaryota</taxon>
        <taxon>Viridiplantae</taxon>
        <taxon>Chlorophyta</taxon>
        <taxon>core chlorophytes</taxon>
        <taxon>Chlorophyceae</taxon>
        <taxon>CS clade</taxon>
        <taxon>Chlamydomonadales</taxon>
        <taxon>Dunaliellaceae</taxon>
        <taxon>Dunaliella</taxon>
    </lineage>
</organism>
<evidence type="ECO:0000259" key="5">
    <source>
        <dbReference type="PROSITE" id="PS51194"/>
    </source>
</evidence>
<feature type="domain" description="Helicase ATP-binding" evidence="4">
    <location>
        <begin position="248"/>
        <end position="433"/>
    </location>
</feature>
<feature type="region of interest" description="Disordered" evidence="3">
    <location>
        <begin position="963"/>
        <end position="1019"/>
    </location>
</feature>
<keyword evidence="1" id="KW-0547">Nucleotide-binding</keyword>